<dbReference type="RefSeq" id="WP_255038848.1">
    <property type="nucleotide sequence ID" value="NZ_RJUF01000180.1"/>
</dbReference>
<name>A0AAE3KW71_9BACT</name>
<reference evidence="1 2" key="1">
    <citation type="submission" date="2018-11" db="EMBL/GenBank/DDBJ databases">
        <title>Novel bacteria species description.</title>
        <authorList>
            <person name="Han J.-H."/>
        </authorList>
    </citation>
    <scope>NUCLEOTIDE SEQUENCE [LARGE SCALE GENOMIC DNA]</scope>
    <source>
        <strain evidence="1 2">KCTC23259</strain>
    </source>
</reference>
<organism evidence="1 2">
    <name type="scientific">Lacihabitans soyangensis</name>
    <dbReference type="NCBI Taxonomy" id="869394"/>
    <lineage>
        <taxon>Bacteria</taxon>
        <taxon>Pseudomonadati</taxon>
        <taxon>Bacteroidota</taxon>
        <taxon>Cytophagia</taxon>
        <taxon>Cytophagales</taxon>
        <taxon>Leadbetterellaceae</taxon>
        <taxon>Lacihabitans</taxon>
    </lineage>
</organism>
<proteinExistence type="predicted"/>
<evidence type="ECO:0000313" key="2">
    <source>
        <dbReference type="Proteomes" id="UP001204144"/>
    </source>
</evidence>
<dbReference type="AlphaFoldDB" id="A0AAE3KW71"/>
<gene>
    <name evidence="1" type="ORF">EGI31_19655</name>
</gene>
<sequence>MATYLVKNRIKIRRQAGNDCDVVFNVPDVFQVAGTTFKFAVYDKTQPYRLVFEKTGTAIVATGQRLEIVINKADTLNKHGLYDWELEAVKNGKEVTIGMGDFELTKTRL</sequence>
<keyword evidence="2" id="KW-1185">Reference proteome</keyword>
<evidence type="ECO:0000313" key="1">
    <source>
        <dbReference type="EMBL" id="MCP9765156.1"/>
    </source>
</evidence>
<dbReference type="Proteomes" id="UP001204144">
    <property type="component" value="Unassembled WGS sequence"/>
</dbReference>
<comment type="caution">
    <text evidence="1">The sequence shown here is derived from an EMBL/GenBank/DDBJ whole genome shotgun (WGS) entry which is preliminary data.</text>
</comment>
<dbReference type="EMBL" id="RJUF01000180">
    <property type="protein sequence ID" value="MCP9765156.1"/>
    <property type="molecule type" value="Genomic_DNA"/>
</dbReference>
<accession>A0AAE3KW71</accession>
<protein>
    <submittedName>
        <fullName evidence="1">Uncharacterized protein</fullName>
    </submittedName>
</protein>